<comment type="caution">
    <text evidence="2">The sequence shown here is derived from an EMBL/GenBank/DDBJ whole genome shotgun (WGS) entry which is preliminary data.</text>
</comment>
<gene>
    <name evidence="2" type="ORF">DFR68_11688</name>
</gene>
<dbReference type="OrthoDB" id="4546844at2"/>
<dbReference type="EMBL" id="QQAZ01000016">
    <property type="protein sequence ID" value="RDI44698.1"/>
    <property type="molecule type" value="Genomic_DNA"/>
</dbReference>
<proteinExistence type="predicted"/>
<dbReference type="STRING" id="1210089.GCA_001613165_06533"/>
<organism evidence="2 3">
    <name type="scientific">Nocardia mexicana</name>
    <dbReference type="NCBI Taxonomy" id="279262"/>
    <lineage>
        <taxon>Bacteria</taxon>
        <taxon>Bacillati</taxon>
        <taxon>Actinomycetota</taxon>
        <taxon>Actinomycetes</taxon>
        <taxon>Mycobacteriales</taxon>
        <taxon>Nocardiaceae</taxon>
        <taxon>Nocardia</taxon>
    </lineage>
</organism>
<dbReference type="AlphaFoldDB" id="A0A370GLR1"/>
<evidence type="ECO:0000256" key="1">
    <source>
        <dbReference type="SAM" id="SignalP"/>
    </source>
</evidence>
<dbReference type="Proteomes" id="UP000255355">
    <property type="component" value="Unassembled WGS sequence"/>
</dbReference>
<keyword evidence="1" id="KW-0732">Signal</keyword>
<accession>A0A370GLR1</accession>
<evidence type="ECO:0000313" key="2">
    <source>
        <dbReference type="EMBL" id="RDI44698.1"/>
    </source>
</evidence>
<feature type="chain" id="PRO_5016580324" evidence="1">
    <location>
        <begin position="35"/>
        <end position="158"/>
    </location>
</feature>
<protein>
    <submittedName>
        <fullName evidence="2">Uncharacterized protein</fullName>
    </submittedName>
</protein>
<dbReference type="RefSeq" id="WP_114699803.1">
    <property type="nucleotide sequence ID" value="NZ_QQAZ01000016.1"/>
</dbReference>
<reference evidence="2 3" key="1">
    <citation type="submission" date="2018-07" db="EMBL/GenBank/DDBJ databases">
        <title>Genomic Encyclopedia of Type Strains, Phase IV (KMG-IV): sequencing the most valuable type-strain genomes for metagenomic binning, comparative biology and taxonomic classification.</title>
        <authorList>
            <person name="Goeker M."/>
        </authorList>
    </citation>
    <scope>NUCLEOTIDE SEQUENCE [LARGE SCALE GENOMIC DNA]</scope>
    <source>
        <strain evidence="2 3">DSM 44952</strain>
    </source>
</reference>
<name>A0A370GLR1_9NOCA</name>
<evidence type="ECO:0000313" key="3">
    <source>
        <dbReference type="Proteomes" id="UP000255355"/>
    </source>
</evidence>
<feature type="signal peptide" evidence="1">
    <location>
        <begin position="1"/>
        <end position="34"/>
    </location>
</feature>
<sequence>MKSMVRTTSGRYAWCAAGAIAAALVLGQPGVAAAATTFQVPSTVMSQSWGTPRTFTVFVAATVGDQPGTTTFSVANPGEFGGSNSLESRARVQWLNLATGVSGVVEVPDRFTAQQPCDCAPAAVTVPTGSGQIAAVVTGGGKFPPATITPGFGTFSAP</sequence>
<keyword evidence="3" id="KW-1185">Reference proteome</keyword>